<dbReference type="InterPro" id="IPR018076">
    <property type="entry name" value="T2SS_GspF_dom"/>
</dbReference>
<organism evidence="8 9">
    <name type="scientific">Adlercreutzia faecimuris</name>
    <dbReference type="NCBI Taxonomy" id="2897341"/>
    <lineage>
        <taxon>Bacteria</taxon>
        <taxon>Bacillati</taxon>
        <taxon>Actinomycetota</taxon>
        <taxon>Coriobacteriia</taxon>
        <taxon>Eggerthellales</taxon>
        <taxon>Eggerthellaceae</taxon>
        <taxon>Adlercreutzia</taxon>
    </lineage>
</organism>
<protein>
    <submittedName>
        <fullName evidence="8">Type II secretion system F family protein</fullName>
    </submittedName>
</protein>
<keyword evidence="2" id="KW-1003">Cell membrane</keyword>
<sequence>MEAATLTAGGALAGAAAAGLVLGQWGFEGIVRARRAQAVVGGDGPGAAPWLLRHGARPLLPAARLLLRACGAHQMARDACALLAERGAVSSPEAVASLLLLACAALGATAWLASGTPVCAAAVAACVTVAAAGALRAAQDRRQEALRAGVPDALRSMGVCFRAGLSLPQTLRQTADEVGGPLGALFARAAARLGTGCTPGEALAVFRGQEGLAELAFVAVSLDVQHQSGGSLASVLDAARESVEGELELRRSLRVQTAQAKLSARIVTLMPFLLVALFSLVSEGFLEPFFGSPVGVALLGAALAMQAAGVLAVRHMLDVGVGR</sequence>
<keyword evidence="9" id="KW-1185">Reference proteome</keyword>
<dbReference type="EMBL" id="JAJMLW010000004">
    <property type="protein sequence ID" value="MCI2242764.1"/>
    <property type="molecule type" value="Genomic_DNA"/>
</dbReference>
<comment type="caution">
    <text evidence="8">The sequence shown here is derived from an EMBL/GenBank/DDBJ whole genome shotgun (WGS) entry which is preliminary data.</text>
</comment>
<feature type="transmembrane region" description="Helical" evidence="6">
    <location>
        <begin position="294"/>
        <end position="313"/>
    </location>
</feature>
<name>A0ABS9WIQ7_9ACTN</name>
<evidence type="ECO:0000256" key="1">
    <source>
        <dbReference type="ARBA" id="ARBA00004651"/>
    </source>
</evidence>
<reference evidence="8" key="1">
    <citation type="submission" date="2021-11" db="EMBL/GenBank/DDBJ databases">
        <title>A Novel Adlercreutzia Species, isolated from a Allomyrina dichotoma larva feces.</title>
        <authorList>
            <person name="Suh M.K."/>
        </authorList>
    </citation>
    <scope>NUCLEOTIDE SEQUENCE</scope>
    <source>
        <strain evidence="8">JBNU-10</strain>
    </source>
</reference>
<keyword evidence="4 6" id="KW-1133">Transmembrane helix</keyword>
<keyword evidence="3 6" id="KW-0812">Transmembrane</keyword>
<evidence type="ECO:0000313" key="9">
    <source>
        <dbReference type="Proteomes" id="UP001430755"/>
    </source>
</evidence>
<dbReference type="Proteomes" id="UP001430755">
    <property type="component" value="Unassembled WGS sequence"/>
</dbReference>
<feature type="transmembrane region" description="Helical" evidence="6">
    <location>
        <begin position="262"/>
        <end position="282"/>
    </location>
</feature>
<evidence type="ECO:0000256" key="4">
    <source>
        <dbReference type="ARBA" id="ARBA00022989"/>
    </source>
</evidence>
<evidence type="ECO:0000256" key="3">
    <source>
        <dbReference type="ARBA" id="ARBA00022692"/>
    </source>
</evidence>
<proteinExistence type="predicted"/>
<gene>
    <name evidence="8" type="ORF">LPT13_10445</name>
</gene>
<evidence type="ECO:0000259" key="7">
    <source>
        <dbReference type="Pfam" id="PF00482"/>
    </source>
</evidence>
<feature type="transmembrane region" description="Helical" evidence="6">
    <location>
        <begin position="94"/>
        <end position="114"/>
    </location>
</feature>
<feature type="domain" description="Type II secretion system protein GspF" evidence="7">
    <location>
        <begin position="153"/>
        <end position="278"/>
    </location>
</feature>
<keyword evidence="5 6" id="KW-0472">Membrane</keyword>
<evidence type="ECO:0000256" key="2">
    <source>
        <dbReference type="ARBA" id="ARBA00022475"/>
    </source>
</evidence>
<evidence type="ECO:0000313" key="8">
    <source>
        <dbReference type="EMBL" id="MCI2242764.1"/>
    </source>
</evidence>
<dbReference type="Pfam" id="PF00482">
    <property type="entry name" value="T2SSF"/>
    <property type="match status" value="1"/>
</dbReference>
<accession>A0ABS9WIQ7</accession>
<evidence type="ECO:0000256" key="6">
    <source>
        <dbReference type="SAM" id="Phobius"/>
    </source>
</evidence>
<dbReference type="PANTHER" id="PTHR35007:SF2">
    <property type="entry name" value="PILUS ASSEMBLE PROTEIN"/>
    <property type="match status" value="1"/>
</dbReference>
<dbReference type="RefSeq" id="WP_242166288.1">
    <property type="nucleotide sequence ID" value="NZ_JAJMLW010000004.1"/>
</dbReference>
<dbReference type="Gene3D" id="1.20.81.30">
    <property type="entry name" value="Type II secretion system (T2SS), domain F"/>
    <property type="match status" value="1"/>
</dbReference>
<comment type="subcellular location">
    <subcellularLocation>
        <location evidence="1">Cell membrane</location>
        <topology evidence="1">Multi-pass membrane protein</topology>
    </subcellularLocation>
</comment>
<evidence type="ECO:0000256" key="5">
    <source>
        <dbReference type="ARBA" id="ARBA00023136"/>
    </source>
</evidence>
<feature type="transmembrane region" description="Helical" evidence="6">
    <location>
        <begin position="6"/>
        <end position="27"/>
    </location>
</feature>
<dbReference type="InterPro" id="IPR042094">
    <property type="entry name" value="T2SS_GspF_sf"/>
</dbReference>
<feature type="transmembrane region" description="Helical" evidence="6">
    <location>
        <begin position="120"/>
        <end position="138"/>
    </location>
</feature>
<dbReference type="PANTHER" id="PTHR35007">
    <property type="entry name" value="INTEGRAL MEMBRANE PROTEIN-RELATED"/>
    <property type="match status" value="1"/>
</dbReference>